<dbReference type="SUPFAM" id="SSF53335">
    <property type="entry name" value="S-adenosyl-L-methionine-dependent methyltransferases"/>
    <property type="match status" value="1"/>
</dbReference>
<dbReference type="Gene3D" id="3.40.50.150">
    <property type="entry name" value="Vaccinia Virus protein VP39"/>
    <property type="match status" value="1"/>
</dbReference>
<reference evidence="1 2" key="1">
    <citation type="submission" date="2014-11" db="EMBL/GenBank/DDBJ databases">
        <title>Complete Genome Sequence of Pseudoalteromonas sp. Strain OCN003 Isolated from Kaneohe Bay, Oahu, Hawaii.</title>
        <authorList>
            <person name="Beurmann S."/>
            <person name="Videau P."/>
            <person name="Ushijima B."/>
            <person name="Smith A.M."/>
            <person name="Aeby G.S."/>
            <person name="Callahan S.M."/>
            <person name="Belcaid M."/>
        </authorList>
    </citation>
    <scope>NUCLEOTIDE SEQUENCE [LARGE SCALE GENOMIC DNA]</scope>
    <source>
        <strain evidence="1 2">OCN003</strain>
    </source>
</reference>
<protein>
    <recommendedName>
        <fullName evidence="3">SAM-dependent methyltransferase</fullName>
    </recommendedName>
</protein>
<dbReference type="PANTHER" id="PTHR38451:SF1">
    <property type="entry name" value="TRNA (ADENINE(22)-N(1))-METHYLTRANSFERASE"/>
    <property type="match status" value="1"/>
</dbReference>
<gene>
    <name evidence="1" type="ORF">OM33_18190</name>
</gene>
<dbReference type="Pfam" id="PF12847">
    <property type="entry name" value="Methyltransf_18"/>
    <property type="match status" value="1"/>
</dbReference>
<dbReference type="HOGENOM" id="CLU_098320_0_0_6"/>
<dbReference type="KEGG" id="pseo:OM33_18190"/>
<evidence type="ECO:0000313" key="1">
    <source>
        <dbReference type="EMBL" id="AIY67011.1"/>
    </source>
</evidence>
<dbReference type="eggNOG" id="COG2384">
    <property type="taxonomic scope" value="Bacteria"/>
</dbReference>
<keyword evidence="2" id="KW-1185">Reference proteome</keyword>
<dbReference type="Proteomes" id="UP000030341">
    <property type="component" value="Chromosome 2"/>
</dbReference>
<name>A0A0A7ELR4_9GAMM</name>
<evidence type="ECO:0000313" key="2">
    <source>
        <dbReference type="Proteomes" id="UP000030341"/>
    </source>
</evidence>
<proteinExistence type="predicted"/>
<dbReference type="STRING" id="1348114.OM33_18190"/>
<dbReference type="PIRSF" id="PIRSF028234">
    <property type="entry name" value="UCP028234"/>
    <property type="match status" value="1"/>
</dbReference>
<dbReference type="OrthoDB" id="6862131at2"/>
<dbReference type="InterPro" id="IPR016876">
    <property type="entry name" value="UCP028234"/>
</dbReference>
<dbReference type="AlphaFoldDB" id="A0A0A7ELR4"/>
<dbReference type="EMBL" id="CP009889">
    <property type="protein sequence ID" value="AIY67011.1"/>
    <property type="molecule type" value="Genomic_DNA"/>
</dbReference>
<evidence type="ECO:0008006" key="3">
    <source>
        <dbReference type="Google" id="ProtNLM"/>
    </source>
</evidence>
<dbReference type="PANTHER" id="PTHR38451">
    <property type="entry name" value="TRNA (ADENINE(22)-N(1))-METHYLTRANSFERASE"/>
    <property type="match status" value="1"/>
</dbReference>
<sequence length="221" mass="25287">MPLSNRLQSIANIISTPYHHIWDTCCDHGLLGKALCGFYPNSTIHFVDIAEHIMYQLEQNLTQVMEYTNWQCHTRDVKTLPISQYVGKQLVIIAGVGGELAAEFITALTNQYPTISLDFIICPVNDTYTLRSTLARLQYGLVSETLIEENNRYYETIYVSCNSKTLLSLVGDSLWLNAKPSIAKSYLNRLISHYEKVSQYNHEFKPALNAYKIVNERFSKH</sequence>
<organism evidence="1 2">
    <name type="scientific">Pseudoalteromonas piratica</name>
    <dbReference type="NCBI Taxonomy" id="1348114"/>
    <lineage>
        <taxon>Bacteria</taxon>
        <taxon>Pseudomonadati</taxon>
        <taxon>Pseudomonadota</taxon>
        <taxon>Gammaproteobacteria</taxon>
        <taxon>Alteromonadales</taxon>
        <taxon>Pseudoalteromonadaceae</taxon>
        <taxon>Pseudoalteromonas</taxon>
    </lineage>
</organism>
<dbReference type="InterPro" id="IPR029063">
    <property type="entry name" value="SAM-dependent_MTases_sf"/>
</dbReference>
<dbReference type="RefSeq" id="WP_040135712.1">
    <property type="nucleotide sequence ID" value="NZ_CP009889.1"/>
</dbReference>
<accession>A0A0A7ELR4</accession>